<dbReference type="GeneID" id="72189014"/>
<dbReference type="EMBL" id="CP096658">
    <property type="protein sequence ID" value="UPW01296.1"/>
    <property type="molecule type" value="Genomic_DNA"/>
</dbReference>
<evidence type="ECO:0000313" key="4">
    <source>
        <dbReference type="Proteomes" id="UP000830434"/>
    </source>
</evidence>
<keyword evidence="4" id="KW-1185">Reference proteome</keyword>
<dbReference type="InterPro" id="IPR001296">
    <property type="entry name" value="Glyco_trans_1"/>
</dbReference>
<organism evidence="3 4">
    <name type="scientific">Halorussus gelatinilyticus</name>
    <dbReference type="NCBI Taxonomy" id="2937524"/>
    <lineage>
        <taxon>Archaea</taxon>
        <taxon>Methanobacteriati</taxon>
        <taxon>Methanobacteriota</taxon>
        <taxon>Stenosarchaea group</taxon>
        <taxon>Halobacteria</taxon>
        <taxon>Halobacteriales</taxon>
        <taxon>Haladaptataceae</taxon>
        <taxon>Halorussus</taxon>
    </lineage>
</organism>
<dbReference type="SUPFAM" id="SSF53756">
    <property type="entry name" value="UDP-Glycosyltransferase/glycogen phosphorylase"/>
    <property type="match status" value="1"/>
</dbReference>
<sequence length="366" mass="40867">MLVNGDEGNVGGAQLQQILIAKELVERGHDVVFVENDAPEKTEQTVDGIRVVLKRDFGDSNVAVRTTVRAVETIQALRRVGPDVCYLRVLNFDLLPLTVYCSVTGTRLVYGFAHDSEVTDDPVTLGQWANYETYKRLVWRALSRADALIAQNERQRSAAVRRFGPDVSLVPNGYPIPDETPHADIRRADRPVVLWVATLRDWKRPGLVLDLADEIPDADFVIVGGRADENPDLYDEIEREAGERDNVRFEGFVPYAEVDSYFAAADVFLNTSTDEGFPNTFLQAWAHRTPVASLNVDPSGILADSEAGFCADDEFDVLVEILNSLITDAEWRADYSDAAFEYFRENHSIDHIASKYEGILTGKGRK</sequence>
<feature type="domain" description="Glycosyl transferase family 1" evidence="1">
    <location>
        <begin position="187"/>
        <end position="339"/>
    </location>
</feature>
<feature type="domain" description="Glycosyltransferase subfamily 4-like N-terminal" evidence="2">
    <location>
        <begin position="10"/>
        <end position="174"/>
    </location>
</feature>
<dbReference type="Gene3D" id="3.40.50.2000">
    <property type="entry name" value="Glycogen Phosphorylase B"/>
    <property type="match status" value="2"/>
</dbReference>
<dbReference type="GO" id="GO:0016757">
    <property type="term" value="F:glycosyltransferase activity"/>
    <property type="evidence" value="ECO:0007669"/>
    <property type="project" value="InterPro"/>
</dbReference>
<dbReference type="CDD" id="cd03801">
    <property type="entry name" value="GT4_PimA-like"/>
    <property type="match status" value="1"/>
</dbReference>
<dbReference type="PANTHER" id="PTHR12526">
    <property type="entry name" value="GLYCOSYLTRANSFERASE"/>
    <property type="match status" value="1"/>
</dbReference>
<dbReference type="AlphaFoldDB" id="A0A8U0IKU1"/>
<evidence type="ECO:0000259" key="1">
    <source>
        <dbReference type="Pfam" id="PF00534"/>
    </source>
</evidence>
<dbReference type="Pfam" id="PF00534">
    <property type="entry name" value="Glycos_transf_1"/>
    <property type="match status" value="1"/>
</dbReference>
<accession>A0A8U0IKU1</accession>
<evidence type="ECO:0000313" key="3">
    <source>
        <dbReference type="EMBL" id="UPW01296.1"/>
    </source>
</evidence>
<name>A0A8U0IKU1_9EURY</name>
<dbReference type="PANTHER" id="PTHR12526:SF637">
    <property type="entry name" value="GLYCOSYLTRANSFERASE EPSF-RELATED"/>
    <property type="match status" value="1"/>
</dbReference>
<proteinExistence type="predicted"/>
<protein>
    <submittedName>
        <fullName evidence="3">Glycosyltransferase family 4 protein</fullName>
    </submittedName>
</protein>
<gene>
    <name evidence="3" type="ORF">M0R88_04125</name>
</gene>
<dbReference type="RefSeq" id="WP_248655701.1">
    <property type="nucleotide sequence ID" value="NZ_CP096658.1"/>
</dbReference>
<dbReference type="Proteomes" id="UP000830434">
    <property type="component" value="Chromosome"/>
</dbReference>
<reference evidence="3" key="1">
    <citation type="submission" date="2022-04" db="EMBL/GenBank/DDBJ databases">
        <title>Diverse halophilic archaea isolated from saline environments.</title>
        <authorList>
            <person name="Cui H.-L."/>
        </authorList>
    </citation>
    <scope>NUCLEOTIDE SEQUENCE</scope>
    <source>
        <strain evidence="3">XZYJT40</strain>
    </source>
</reference>
<dbReference type="InterPro" id="IPR028098">
    <property type="entry name" value="Glyco_trans_4-like_N"/>
</dbReference>
<dbReference type="KEGG" id="haxz:M0R88_04125"/>
<dbReference type="Pfam" id="PF13439">
    <property type="entry name" value="Glyco_transf_4"/>
    <property type="match status" value="1"/>
</dbReference>
<evidence type="ECO:0000259" key="2">
    <source>
        <dbReference type="Pfam" id="PF13439"/>
    </source>
</evidence>